<accession>A0A1M6SL79</accession>
<proteinExistence type="predicted"/>
<name>A0A1M6SL79_9FIRM</name>
<sequence>MQADLCVITFEIFDWNLIGIFIYSARNIKKNDPNMDAVYMNYHEK</sequence>
<dbReference type="EMBL" id="FRAC01000012">
    <property type="protein sequence ID" value="SHK45359.1"/>
    <property type="molecule type" value="Genomic_DNA"/>
</dbReference>
<evidence type="ECO:0000313" key="1">
    <source>
        <dbReference type="EMBL" id="SHK45359.1"/>
    </source>
</evidence>
<organism evidence="1 2">
    <name type="scientific">Anaerocolumna jejuensis DSM 15929</name>
    <dbReference type="NCBI Taxonomy" id="1121322"/>
    <lineage>
        <taxon>Bacteria</taxon>
        <taxon>Bacillati</taxon>
        <taxon>Bacillota</taxon>
        <taxon>Clostridia</taxon>
        <taxon>Lachnospirales</taxon>
        <taxon>Lachnospiraceae</taxon>
        <taxon>Anaerocolumna</taxon>
    </lineage>
</organism>
<evidence type="ECO:0000313" key="2">
    <source>
        <dbReference type="Proteomes" id="UP000184386"/>
    </source>
</evidence>
<keyword evidence="2" id="KW-1185">Reference proteome</keyword>
<protein>
    <submittedName>
        <fullName evidence="1">Uncharacterized protein</fullName>
    </submittedName>
</protein>
<dbReference type="STRING" id="1121322.SAMN02745136_02500"/>
<gene>
    <name evidence="1" type="ORF">SAMN02745136_02500</name>
</gene>
<reference evidence="1 2" key="1">
    <citation type="submission" date="2016-11" db="EMBL/GenBank/DDBJ databases">
        <authorList>
            <person name="Jaros S."/>
            <person name="Januszkiewicz K."/>
            <person name="Wedrychowicz H."/>
        </authorList>
    </citation>
    <scope>NUCLEOTIDE SEQUENCE [LARGE SCALE GENOMIC DNA]</scope>
    <source>
        <strain evidence="1 2">DSM 15929</strain>
    </source>
</reference>
<dbReference type="Proteomes" id="UP000184386">
    <property type="component" value="Unassembled WGS sequence"/>
</dbReference>
<dbReference type="AlphaFoldDB" id="A0A1M6SL79"/>